<evidence type="ECO:0000259" key="13">
    <source>
        <dbReference type="Pfam" id="PF00591"/>
    </source>
</evidence>
<feature type="binding site" evidence="12">
    <location>
        <position position="227"/>
    </location>
    <ligand>
        <name>Mg(2+)</name>
        <dbReference type="ChEBI" id="CHEBI:18420"/>
        <label>1</label>
    </ligand>
</feature>
<keyword evidence="5 12" id="KW-0808">Transferase</keyword>
<dbReference type="SUPFAM" id="SSF52418">
    <property type="entry name" value="Nucleoside phosphorylase/phosphoribosyltransferase catalytic domain"/>
    <property type="match status" value="1"/>
</dbReference>
<dbReference type="InterPro" id="IPR000312">
    <property type="entry name" value="Glycosyl_Trfase_fam3"/>
</dbReference>
<feature type="binding site" evidence="12">
    <location>
        <position position="121"/>
    </location>
    <ligand>
        <name>5-phospho-alpha-D-ribose 1-diphosphate</name>
        <dbReference type="ChEBI" id="CHEBI:58017"/>
    </ligand>
</feature>
<evidence type="ECO:0000256" key="5">
    <source>
        <dbReference type="ARBA" id="ARBA00022679"/>
    </source>
</evidence>
<reference evidence="15 16" key="2">
    <citation type="journal article" date="2018" name="Int. J. Syst. Evol. Microbiol.">
        <title>Marinobacterium aestuarii sp. nov., a benzene-degrading marine bacterium isolated from estuary sediment.</title>
        <authorList>
            <person name="Bae S.S."/>
            <person name="Jung J."/>
            <person name="Chung D."/>
            <person name="Baek K."/>
        </authorList>
    </citation>
    <scope>NUCLEOTIDE SEQUENCE [LARGE SCALE GENOMIC DNA]</scope>
    <source>
        <strain evidence="15 16">ST58-10</strain>
    </source>
</reference>
<dbReference type="EC" id="2.4.2.18" evidence="12"/>
<feature type="binding site" evidence="12">
    <location>
        <position position="226"/>
    </location>
    <ligand>
        <name>Mg(2+)</name>
        <dbReference type="ChEBI" id="CHEBI:18420"/>
        <label>2</label>
    </ligand>
</feature>
<evidence type="ECO:0000313" key="15">
    <source>
        <dbReference type="EMBL" id="ANG61842.1"/>
    </source>
</evidence>
<evidence type="ECO:0000256" key="4">
    <source>
        <dbReference type="ARBA" id="ARBA00022676"/>
    </source>
</evidence>
<keyword evidence="3 12" id="KW-0028">Amino-acid biosynthesis</keyword>
<dbReference type="InterPro" id="IPR017459">
    <property type="entry name" value="Glycosyl_Trfase_fam3_N_dom"/>
</dbReference>
<dbReference type="UniPathway" id="UPA00035">
    <property type="reaction ID" value="UER00041"/>
</dbReference>
<evidence type="ECO:0000256" key="11">
    <source>
        <dbReference type="ARBA" id="ARBA00061188"/>
    </source>
</evidence>
<feature type="binding site" evidence="12">
    <location>
        <begin position="84"/>
        <end position="85"/>
    </location>
    <ligand>
        <name>5-phospho-alpha-D-ribose 1-diphosphate</name>
        <dbReference type="ChEBI" id="CHEBI:58017"/>
    </ligand>
</feature>
<feature type="binding site" evidence="12">
    <location>
        <begin position="91"/>
        <end position="94"/>
    </location>
    <ligand>
        <name>5-phospho-alpha-D-ribose 1-diphosphate</name>
        <dbReference type="ChEBI" id="CHEBI:58017"/>
    </ligand>
</feature>
<dbReference type="Pfam" id="PF00591">
    <property type="entry name" value="Glycos_transf_3"/>
    <property type="match status" value="1"/>
</dbReference>
<keyword evidence="8 12" id="KW-0460">Magnesium</keyword>
<evidence type="ECO:0000256" key="2">
    <source>
        <dbReference type="ARBA" id="ARBA00011738"/>
    </source>
</evidence>
<sequence length="347" mass="36262">MNIQQAIAKVVDHLDLTRSEMIEVMQQVMTGQCTEAQIAGFLVALRMKSESIDEITGAAQVMRDLATPVHINAGPLVDIVGTGGDGANLFNISSASAFVTAAAGASVAKHGNRAVSSSSGSADLLEACGVDLTLNAAGVARCVEDVGVGFMFAPSHHSAMKYAIGPRRQLGIRTLFNILGPMTNPAGVKRLLIGVFSDSLCRPMAEVMRELGGEHVMVVHAHDGLDEISLATHTHVAELKDGVVTEYSLMPEDVGIESQSLIGLEVSSSADSLRLIMDAFKNANNTAARKAGNIIALNAGAAIYLSGVAATLAEGVTLAREQLENGAALEKMEQLAAFSQQLAQEQA</sequence>
<keyword evidence="4 12" id="KW-0328">Glycosyltransferase</keyword>
<keyword evidence="6 12" id="KW-0479">Metal-binding</keyword>
<feature type="binding site" evidence="12">
    <location>
        <position position="81"/>
    </location>
    <ligand>
        <name>anthranilate</name>
        <dbReference type="ChEBI" id="CHEBI:16567"/>
        <label>1</label>
    </ligand>
</feature>
<protein>
    <recommendedName>
        <fullName evidence="12">Anthranilate phosphoribosyltransferase</fullName>
        <ecNumber evidence="12">2.4.2.18</ecNumber>
    </recommendedName>
</protein>
<comment type="catalytic activity">
    <reaction evidence="10 12">
        <text>N-(5-phospho-beta-D-ribosyl)anthranilate + diphosphate = 5-phospho-alpha-D-ribose 1-diphosphate + anthranilate</text>
        <dbReference type="Rhea" id="RHEA:11768"/>
        <dbReference type="ChEBI" id="CHEBI:16567"/>
        <dbReference type="ChEBI" id="CHEBI:18277"/>
        <dbReference type="ChEBI" id="CHEBI:33019"/>
        <dbReference type="ChEBI" id="CHEBI:58017"/>
        <dbReference type="EC" id="2.4.2.18"/>
    </reaction>
</comment>
<organism evidence="15 16">
    <name type="scientific">Marinobacterium aestuarii</name>
    <dbReference type="NCBI Taxonomy" id="1821621"/>
    <lineage>
        <taxon>Bacteria</taxon>
        <taxon>Pseudomonadati</taxon>
        <taxon>Pseudomonadota</taxon>
        <taxon>Gammaproteobacteria</taxon>
        <taxon>Oceanospirillales</taxon>
        <taxon>Oceanospirillaceae</taxon>
        <taxon>Marinobacterium</taxon>
    </lineage>
</organism>
<reference evidence="16" key="1">
    <citation type="submission" date="2016-05" db="EMBL/GenBank/DDBJ databases">
        <authorList>
            <person name="Baek K."/>
            <person name="Yang S.-J."/>
        </authorList>
    </citation>
    <scope>NUCLEOTIDE SEQUENCE [LARGE SCALE GENOMIC DNA]</scope>
    <source>
        <strain evidence="16">ST58-10</strain>
    </source>
</reference>
<evidence type="ECO:0000256" key="12">
    <source>
        <dbReference type="HAMAP-Rule" id="MF_00211"/>
    </source>
</evidence>
<evidence type="ECO:0000313" key="16">
    <source>
        <dbReference type="Proteomes" id="UP000078070"/>
    </source>
</evidence>
<feature type="binding site" evidence="12">
    <location>
        <position position="93"/>
    </location>
    <ligand>
        <name>Mg(2+)</name>
        <dbReference type="ChEBI" id="CHEBI:18420"/>
        <label>1</label>
    </ligand>
</feature>
<dbReference type="GO" id="GO:0005829">
    <property type="term" value="C:cytosol"/>
    <property type="evidence" value="ECO:0007669"/>
    <property type="project" value="TreeGrafter"/>
</dbReference>
<dbReference type="EMBL" id="CP015839">
    <property type="protein sequence ID" value="ANG61842.1"/>
    <property type="molecule type" value="Genomic_DNA"/>
</dbReference>
<dbReference type="GO" id="GO:0000287">
    <property type="term" value="F:magnesium ion binding"/>
    <property type="evidence" value="ECO:0007669"/>
    <property type="project" value="UniProtKB-UniRule"/>
</dbReference>
<comment type="caution">
    <text evidence="12">Lacks conserved residue(s) required for the propagation of feature annotation.</text>
</comment>
<dbReference type="KEGG" id="mars:A8C75_04665"/>
<dbReference type="GO" id="GO:0000162">
    <property type="term" value="P:L-tryptophan biosynthetic process"/>
    <property type="evidence" value="ECO:0007669"/>
    <property type="project" value="UniProtKB-UniRule"/>
</dbReference>
<feature type="domain" description="Glycosyl transferase family 3" evidence="13">
    <location>
        <begin position="75"/>
        <end position="329"/>
    </location>
</feature>
<dbReference type="HAMAP" id="MF_00211">
    <property type="entry name" value="TrpD"/>
    <property type="match status" value="1"/>
</dbReference>
<accession>A0A1A9EVL3</accession>
<dbReference type="RefSeq" id="WP_067378814.1">
    <property type="nucleotide sequence ID" value="NZ_CP015839.1"/>
</dbReference>
<dbReference type="NCBIfam" id="TIGR01245">
    <property type="entry name" value="trpD"/>
    <property type="match status" value="1"/>
</dbReference>
<dbReference type="PANTHER" id="PTHR43285">
    <property type="entry name" value="ANTHRANILATE PHOSPHORIBOSYLTRANSFERASE"/>
    <property type="match status" value="1"/>
</dbReference>
<comment type="pathway">
    <text evidence="1 12">Amino-acid biosynthesis; L-tryptophan biosynthesis; L-tryptophan from chorismate: step 2/5.</text>
</comment>
<dbReference type="Pfam" id="PF02885">
    <property type="entry name" value="Glycos_trans_3N"/>
    <property type="match status" value="1"/>
</dbReference>
<evidence type="ECO:0000256" key="9">
    <source>
        <dbReference type="ARBA" id="ARBA00023141"/>
    </source>
</evidence>
<dbReference type="GO" id="GO:0004048">
    <property type="term" value="F:anthranilate phosphoribosyltransferase activity"/>
    <property type="evidence" value="ECO:0007669"/>
    <property type="project" value="UniProtKB-UniRule"/>
</dbReference>
<feature type="binding site" evidence="12">
    <location>
        <position position="81"/>
    </location>
    <ligand>
        <name>5-phospho-alpha-D-ribose 1-diphosphate</name>
        <dbReference type="ChEBI" id="CHEBI:58017"/>
    </ligand>
</feature>
<keyword evidence="7 12" id="KW-0822">Tryptophan biosynthesis</keyword>
<dbReference type="AlphaFoldDB" id="A0A1A9EVL3"/>
<evidence type="ECO:0000256" key="10">
    <source>
        <dbReference type="ARBA" id="ARBA00052328"/>
    </source>
</evidence>
<comment type="cofactor">
    <cofactor evidence="12">
        <name>Mg(2+)</name>
        <dbReference type="ChEBI" id="CHEBI:18420"/>
    </cofactor>
    <text evidence="12">Binds 2 magnesium ions per monomer.</text>
</comment>
<proteinExistence type="inferred from homology"/>
<name>A0A1A9EVL3_9GAMM</name>
<evidence type="ECO:0000256" key="3">
    <source>
        <dbReference type="ARBA" id="ARBA00022605"/>
    </source>
</evidence>
<comment type="subunit">
    <text evidence="2 12">Homodimer.</text>
</comment>
<dbReference type="Gene3D" id="1.20.970.10">
    <property type="entry name" value="Transferase, Pyrimidine Nucleoside Phosphorylase, Chain C"/>
    <property type="match status" value="1"/>
</dbReference>
<keyword evidence="16" id="KW-1185">Reference proteome</keyword>
<comment type="function">
    <text evidence="12">Catalyzes the transfer of the phosphoribosyl group of 5-phosphorylribose-1-pyrophosphate (PRPP) to anthranilate to yield N-(5'-phosphoribosyl)-anthranilate (PRA).</text>
</comment>
<evidence type="ECO:0000256" key="7">
    <source>
        <dbReference type="ARBA" id="ARBA00022822"/>
    </source>
</evidence>
<dbReference type="InterPro" id="IPR035902">
    <property type="entry name" value="Nuc_phospho_transferase"/>
</dbReference>
<dbReference type="FunFam" id="3.40.1030.10:FF:000002">
    <property type="entry name" value="Anthranilate phosphoribosyltransferase"/>
    <property type="match status" value="1"/>
</dbReference>
<dbReference type="OrthoDB" id="9806430at2"/>
<evidence type="ECO:0000256" key="1">
    <source>
        <dbReference type="ARBA" id="ARBA00004907"/>
    </source>
</evidence>
<feature type="binding site" evidence="12">
    <location>
        <position position="227"/>
    </location>
    <ligand>
        <name>Mg(2+)</name>
        <dbReference type="ChEBI" id="CHEBI:18420"/>
        <label>2</label>
    </ligand>
</feature>
<dbReference type="InterPro" id="IPR036320">
    <property type="entry name" value="Glycosyl_Trfase_fam3_N_dom_sf"/>
</dbReference>
<feature type="binding site" evidence="12">
    <location>
        <begin position="109"/>
        <end position="117"/>
    </location>
    <ligand>
        <name>5-phospho-alpha-D-ribose 1-diphosphate</name>
        <dbReference type="ChEBI" id="CHEBI:58017"/>
    </ligand>
</feature>
<keyword evidence="9 12" id="KW-0057">Aromatic amino acid biosynthesis</keyword>
<evidence type="ECO:0000256" key="8">
    <source>
        <dbReference type="ARBA" id="ARBA00022842"/>
    </source>
</evidence>
<dbReference type="Gene3D" id="3.40.1030.10">
    <property type="entry name" value="Nucleoside phosphorylase/phosphoribosyltransferase catalytic domain"/>
    <property type="match status" value="1"/>
</dbReference>
<dbReference type="STRING" id="1821621.A8C75_04665"/>
<feature type="domain" description="Glycosyl transferase family 3 N-terminal" evidence="14">
    <location>
        <begin position="4"/>
        <end position="66"/>
    </location>
</feature>
<dbReference type="InterPro" id="IPR005940">
    <property type="entry name" value="Anthranilate_Pribosyl_Tfrase"/>
</dbReference>
<gene>
    <name evidence="12" type="primary">trpD</name>
    <name evidence="15" type="ORF">A8C75_04665</name>
</gene>
<evidence type="ECO:0000256" key="6">
    <source>
        <dbReference type="ARBA" id="ARBA00022723"/>
    </source>
</evidence>
<comment type="similarity">
    <text evidence="12">Belongs to the anthranilate phosphoribosyltransferase family.</text>
</comment>
<evidence type="ECO:0000259" key="14">
    <source>
        <dbReference type="Pfam" id="PF02885"/>
    </source>
</evidence>
<comment type="similarity">
    <text evidence="11">In the C-terminal section; belongs to the anthranilate phosphoribosyltransferase family.</text>
</comment>
<dbReference type="PANTHER" id="PTHR43285:SF2">
    <property type="entry name" value="ANTHRANILATE PHOSPHORIBOSYLTRANSFERASE"/>
    <property type="match status" value="1"/>
</dbReference>
<feature type="binding site" evidence="12">
    <location>
        <position position="112"/>
    </location>
    <ligand>
        <name>anthranilate</name>
        <dbReference type="ChEBI" id="CHEBI:16567"/>
        <label>1</label>
    </ligand>
</feature>
<feature type="binding site" evidence="12">
    <location>
        <position position="167"/>
    </location>
    <ligand>
        <name>anthranilate</name>
        <dbReference type="ChEBI" id="CHEBI:16567"/>
        <label>2</label>
    </ligand>
</feature>
<dbReference type="FunFam" id="1.20.970.10:FF:000006">
    <property type="entry name" value="Anthranilate phosphoribosyltransferase"/>
    <property type="match status" value="1"/>
</dbReference>
<dbReference type="SUPFAM" id="SSF47648">
    <property type="entry name" value="Nucleoside phosphorylase/phosphoribosyltransferase N-terminal domain"/>
    <property type="match status" value="1"/>
</dbReference>
<dbReference type="Proteomes" id="UP000078070">
    <property type="component" value="Chromosome"/>
</dbReference>